<gene>
    <name evidence="11" type="primary">aroK</name>
    <name evidence="13" type="ORF">HGK34_12660</name>
</gene>
<feature type="compositionally biased region" description="Low complexity" evidence="12">
    <location>
        <begin position="13"/>
        <end position="25"/>
    </location>
</feature>
<evidence type="ECO:0000313" key="13">
    <source>
        <dbReference type="EMBL" id="MBL0887119.1"/>
    </source>
</evidence>
<feature type="binding site" evidence="11">
    <location>
        <position position="167"/>
    </location>
    <ligand>
        <name>substrate</name>
    </ligand>
</feature>
<keyword evidence="9 11" id="KW-0057">Aromatic amino acid biosynthesis</keyword>
<feature type="binding site" evidence="11">
    <location>
        <position position="85"/>
    </location>
    <ligand>
        <name>substrate</name>
    </ligand>
</feature>
<dbReference type="RefSeq" id="WP_201847816.1">
    <property type="nucleotide sequence ID" value="NZ_JABBYC010000022.1"/>
</dbReference>
<comment type="subunit">
    <text evidence="11">Monomer.</text>
</comment>
<evidence type="ECO:0000256" key="2">
    <source>
        <dbReference type="ARBA" id="ARBA00006997"/>
    </source>
</evidence>
<protein>
    <recommendedName>
        <fullName evidence="3 11">Shikimate kinase</fullName>
        <shortName evidence="11">SK</shortName>
        <ecNumber evidence="3 11">2.7.1.71</ecNumber>
    </recommendedName>
</protein>
<feature type="compositionally biased region" description="Basic and acidic residues" evidence="12">
    <location>
        <begin position="206"/>
        <end position="230"/>
    </location>
</feature>
<keyword evidence="5 11" id="KW-0808">Transferase</keyword>
<dbReference type="GO" id="GO:0016301">
    <property type="term" value="F:kinase activity"/>
    <property type="evidence" value="ECO:0007669"/>
    <property type="project" value="UniProtKB-KW"/>
</dbReference>
<evidence type="ECO:0000256" key="1">
    <source>
        <dbReference type="ARBA" id="ARBA00004842"/>
    </source>
</evidence>
<dbReference type="EC" id="2.7.1.71" evidence="3 11"/>
<feature type="region of interest" description="Disordered" evidence="12">
    <location>
        <begin position="1"/>
        <end position="25"/>
    </location>
</feature>
<keyword evidence="11" id="KW-0963">Cytoplasm</keyword>
<evidence type="ECO:0000256" key="12">
    <source>
        <dbReference type="SAM" id="MobiDB-lite"/>
    </source>
</evidence>
<keyword evidence="11" id="KW-0479">Metal-binding</keyword>
<organism evidence="13 14">
    <name type="scientific">Myceligenerans indicum</name>
    <dbReference type="NCBI Taxonomy" id="2593663"/>
    <lineage>
        <taxon>Bacteria</taxon>
        <taxon>Bacillati</taxon>
        <taxon>Actinomycetota</taxon>
        <taxon>Actinomycetes</taxon>
        <taxon>Micrococcales</taxon>
        <taxon>Promicromonosporaceae</taxon>
        <taxon>Myceligenerans</taxon>
    </lineage>
</organism>
<dbReference type="Pfam" id="PF01202">
    <property type="entry name" value="SKI"/>
    <property type="match status" value="1"/>
</dbReference>
<keyword evidence="4 11" id="KW-0028">Amino-acid biosynthesis</keyword>
<dbReference type="PANTHER" id="PTHR21087">
    <property type="entry name" value="SHIKIMATE KINASE"/>
    <property type="match status" value="1"/>
</dbReference>
<comment type="catalytic activity">
    <reaction evidence="10 11">
        <text>shikimate + ATP = 3-phosphoshikimate + ADP + H(+)</text>
        <dbReference type="Rhea" id="RHEA:13121"/>
        <dbReference type="ChEBI" id="CHEBI:15378"/>
        <dbReference type="ChEBI" id="CHEBI:30616"/>
        <dbReference type="ChEBI" id="CHEBI:36208"/>
        <dbReference type="ChEBI" id="CHEBI:145989"/>
        <dbReference type="ChEBI" id="CHEBI:456216"/>
        <dbReference type="EC" id="2.7.1.71"/>
    </reaction>
</comment>
<dbReference type="SUPFAM" id="SSF52540">
    <property type="entry name" value="P-loop containing nucleoside triphosphate hydrolases"/>
    <property type="match status" value="1"/>
</dbReference>
<sequence length="251" mass="25785">MSGDVRPGTGDEPATGAPAGANGTPAAPGPVLVLIGPPGSGKSKLGRVLAHALGLSVRDTDHDIERTAGKPVSDIFVDDGEPAFRALERQAVAAALAEHDGILALGGGAVMDPGTDAALAAYAARGGNVVFLDVTLAVAAPRVGMNQARPLLLGNPRQRWQALMDERRPTYERLATLRVESTERPAAETAGDVVAALGLEPVTEPADPKHLGDEHPDAEHLDDERPDRRVAAGAPGNGLGNGPANEQEDTQ</sequence>
<dbReference type="PRINTS" id="PR01100">
    <property type="entry name" value="SHIKIMTKNASE"/>
</dbReference>
<dbReference type="CDD" id="cd00464">
    <property type="entry name" value="SK"/>
    <property type="match status" value="1"/>
</dbReference>
<evidence type="ECO:0000256" key="9">
    <source>
        <dbReference type="ARBA" id="ARBA00023141"/>
    </source>
</evidence>
<dbReference type="InterPro" id="IPR027417">
    <property type="entry name" value="P-loop_NTPase"/>
</dbReference>
<evidence type="ECO:0000256" key="10">
    <source>
        <dbReference type="ARBA" id="ARBA00048567"/>
    </source>
</evidence>
<feature type="binding site" evidence="11">
    <location>
        <position position="184"/>
    </location>
    <ligand>
        <name>ATP</name>
        <dbReference type="ChEBI" id="CHEBI:30616"/>
    </ligand>
</feature>
<feature type="binding site" evidence="11">
    <location>
        <position position="61"/>
    </location>
    <ligand>
        <name>substrate</name>
    </ligand>
</feature>
<keyword evidence="7 11" id="KW-0418">Kinase</keyword>
<feature type="binding site" evidence="11">
    <location>
        <begin position="39"/>
        <end position="44"/>
    </location>
    <ligand>
        <name>ATP</name>
        <dbReference type="ChEBI" id="CHEBI:30616"/>
    </ligand>
</feature>
<name>A0ABS1LLW1_9MICO</name>
<comment type="function">
    <text evidence="11">Catalyzes the specific phosphorylation of the 3-hydroxyl group of shikimic acid using ATP as a cosubstrate.</text>
</comment>
<feature type="region of interest" description="Disordered" evidence="12">
    <location>
        <begin position="197"/>
        <end position="251"/>
    </location>
</feature>
<dbReference type="EMBL" id="JABBYC010000022">
    <property type="protein sequence ID" value="MBL0887119.1"/>
    <property type="molecule type" value="Genomic_DNA"/>
</dbReference>
<feature type="binding site" evidence="11">
    <location>
        <position position="107"/>
    </location>
    <ligand>
        <name>substrate</name>
    </ligand>
</feature>
<evidence type="ECO:0000256" key="4">
    <source>
        <dbReference type="ARBA" id="ARBA00022605"/>
    </source>
</evidence>
<keyword evidence="8 11" id="KW-0067">ATP-binding</keyword>
<dbReference type="Gene3D" id="3.40.50.300">
    <property type="entry name" value="P-loop containing nucleotide triphosphate hydrolases"/>
    <property type="match status" value="1"/>
</dbReference>
<dbReference type="InterPro" id="IPR000623">
    <property type="entry name" value="Shikimate_kinase/TSH1"/>
</dbReference>
<reference evidence="13 14" key="1">
    <citation type="journal article" date="2021" name="Arch. Microbiol.">
        <title>Myceligenerans indicum sp. nov., an actinobacterium isolated from mangrove sediment of Sundarbans, India.</title>
        <authorList>
            <person name="Asha K."/>
            <person name="Bhadury P."/>
        </authorList>
    </citation>
    <scope>NUCLEOTIDE SEQUENCE [LARGE SCALE GENOMIC DNA]</scope>
    <source>
        <strain evidence="13 14">I2</strain>
    </source>
</reference>
<feature type="binding site" evidence="11">
    <location>
        <position position="43"/>
    </location>
    <ligand>
        <name>Mg(2+)</name>
        <dbReference type="ChEBI" id="CHEBI:18420"/>
    </ligand>
</feature>
<dbReference type="PROSITE" id="PS01128">
    <property type="entry name" value="SHIKIMATE_KINASE"/>
    <property type="match status" value="1"/>
</dbReference>
<evidence type="ECO:0000256" key="8">
    <source>
        <dbReference type="ARBA" id="ARBA00022840"/>
    </source>
</evidence>
<evidence type="ECO:0000256" key="6">
    <source>
        <dbReference type="ARBA" id="ARBA00022741"/>
    </source>
</evidence>
<evidence type="ECO:0000256" key="7">
    <source>
        <dbReference type="ARBA" id="ARBA00022777"/>
    </source>
</evidence>
<evidence type="ECO:0000256" key="5">
    <source>
        <dbReference type="ARBA" id="ARBA00022679"/>
    </source>
</evidence>
<evidence type="ECO:0000313" key="14">
    <source>
        <dbReference type="Proteomes" id="UP000675409"/>
    </source>
</evidence>
<feature type="binding site" evidence="11">
    <location>
        <position position="149"/>
    </location>
    <ligand>
        <name>ATP</name>
        <dbReference type="ChEBI" id="CHEBI:30616"/>
    </ligand>
</feature>
<comment type="similarity">
    <text evidence="2 11">Belongs to the shikimate kinase family.</text>
</comment>
<keyword evidence="6 11" id="KW-0547">Nucleotide-binding</keyword>
<keyword evidence="11" id="KW-0460">Magnesium</keyword>
<dbReference type="Proteomes" id="UP000675409">
    <property type="component" value="Unassembled WGS sequence"/>
</dbReference>
<accession>A0ABS1LLW1</accession>
<comment type="cofactor">
    <cofactor evidence="11">
        <name>Mg(2+)</name>
        <dbReference type="ChEBI" id="CHEBI:18420"/>
    </cofactor>
    <text evidence="11">Binds 1 Mg(2+) ion per subunit.</text>
</comment>
<comment type="pathway">
    <text evidence="1 11">Metabolic intermediate biosynthesis; chorismate biosynthesis; chorismate from D-erythrose 4-phosphate and phosphoenolpyruvate: step 5/7.</text>
</comment>
<keyword evidence="14" id="KW-1185">Reference proteome</keyword>
<comment type="caution">
    <text evidence="13">The sequence shown here is derived from an EMBL/GenBank/DDBJ whole genome shotgun (WGS) entry which is preliminary data.</text>
</comment>
<evidence type="ECO:0000256" key="11">
    <source>
        <dbReference type="HAMAP-Rule" id="MF_00109"/>
    </source>
</evidence>
<dbReference type="HAMAP" id="MF_00109">
    <property type="entry name" value="Shikimate_kinase"/>
    <property type="match status" value="1"/>
</dbReference>
<proteinExistence type="inferred from homology"/>
<dbReference type="InterPro" id="IPR023000">
    <property type="entry name" value="Shikimate_kinase_CS"/>
</dbReference>
<evidence type="ECO:0000256" key="3">
    <source>
        <dbReference type="ARBA" id="ARBA00012154"/>
    </source>
</evidence>
<dbReference type="PANTHER" id="PTHR21087:SF16">
    <property type="entry name" value="SHIKIMATE KINASE 1, CHLOROPLASTIC"/>
    <property type="match status" value="1"/>
</dbReference>
<dbReference type="InterPro" id="IPR031322">
    <property type="entry name" value="Shikimate/glucono_kinase"/>
</dbReference>
<comment type="subcellular location">
    <subcellularLocation>
        <location evidence="11">Cytoplasm</location>
    </subcellularLocation>
</comment>